<proteinExistence type="predicted"/>
<dbReference type="EMBL" id="JXTC01000367">
    <property type="protein sequence ID" value="PON60201.1"/>
    <property type="molecule type" value="Genomic_DNA"/>
</dbReference>
<name>A0A2P5CGN7_TREOI</name>
<dbReference type="AlphaFoldDB" id="A0A2P5CGN7"/>
<gene>
    <name evidence="1" type="ORF">TorRG33x02_285350</name>
</gene>
<comment type="caution">
    <text evidence="1">The sequence shown here is derived from an EMBL/GenBank/DDBJ whole genome shotgun (WGS) entry which is preliminary data.</text>
</comment>
<keyword evidence="2" id="KW-1185">Reference proteome</keyword>
<sequence>MNLEFFAATHPYLSSGLLTEKGICKILFTSYSPNADRIFVEFYLRPGIIKSLTNANLGPDHRSELDDKLGASIFIITIAFQNEESNTFTVAFKNDPTRRNLLLDMPYICIAWLTVENKRSSSLFNSSPNLVCSSASLSTNQSACGACCIAWRADPVHTCVGLGRLLRAGIVVNVDPTYRGCMWAIECGPPSEDARPLMGGDCNAPSPTSGMFWEDHRYLSGGL</sequence>
<protein>
    <submittedName>
        <fullName evidence="1">Uncharacterized protein</fullName>
    </submittedName>
</protein>
<accession>A0A2P5CGN7</accession>
<dbReference type="InParanoid" id="A0A2P5CGN7"/>
<reference evidence="2" key="1">
    <citation type="submission" date="2016-06" db="EMBL/GenBank/DDBJ databases">
        <title>Parallel loss of symbiosis genes in relatives of nitrogen-fixing non-legume Parasponia.</title>
        <authorList>
            <person name="Van Velzen R."/>
            <person name="Holmer R."/>
            <person name="Bu F."/>
            <person name="Rutten L."/>
            <person name="Van Zeijl A."/>
            <person name="Liu W."/>
            <person name="Santuari L."/>
            <person name="Cao Q."/>
            <person name="Sharma T."/>
            <person name="Shen D."/>
            <person name="Roswanjaya Y."/>
            <person name="Wardhani T."/>
            <person name="Kalhor M.S."/>
            <person name="Jansen J."/>
            <person name="Van den Hoogen J."/>
            <person name="Gungor B."/>
            <person name="Hartog M."/>
            <person name="Hontelez J."/>
            <person name="Verver J."/>
            <person name="Yang W.-C."/>
            <person name="Schijlen E."/>
            <person name="Repin R."/>
            <person name="Schilthuizen M."/>
            <person name="Schranz E."/>
            <person name="Heidstra R."/>
            <person name="Miyata K."/>
            <person name="Fedorova E."/>
            <person name="Kohlen W."/>
            <person name="Bisseling T."/>
            <person name="Smit S."/>
            <person name="Geurts R."/>
        </authorList>
    </citation>
    <scope>NUCLEOTIDE SEQUENCE [LARGE SCALE GENOMIC DNA]</scope>
    <source>
        <strain evidence="2">cv. RG33-2</strain>
    </source>
</reference>
<evidence type="ECO:0000313" key="2">
    <source>
        <dbReference type="Proteomes" id="UP000237000"/>
    </source>
</evidence>
<dbReference type="Proteomes" id="UP000237000">
    <property type="component" value="Unassembled WGS sequence"/>
</dbReference>
<organism evidence="1 2">
    <name type="scientific">Trema orientale</name>
    <name type="common">Charcoal tree</name>
    <name type="synonym">Celtis orientalis</name>
    <dbReference type="NCBI Taxonomy" id="63057"/>
    <lineage>
        <taxon>Eukaryota</taxon>
        <taxon>Viridiplantae</taxon>
        <taxon>Streptophyta</taxon>
        <taxon>Embryophyta</taxon>
        <taxon>Tracheophyta</taxon>
        <taxon>Spermatophyta</taxon>
        <taxon>Magnoliopsida</taxon>
        <taxon>eudicotyledons</taxon>
        <taxon>Gunneridae</taxon>
        <taxon>Pentapetalae</taxon>
        <taxon>rosids</taxon>
        <taxon>fabids</taxon>
        <taxon>Rosales</taxon>
        <taxon>Cannabaceae</taxon>
        <taxon>Trema</taxon>
    </lineage>
</organism>
<evidence type="ECO:0000313" key="1">
    <source>
        <dbReference type="EMBL" id="PON60201.1"/>
    </source>
</evidence>